<proteinExistence type="predicted"/>
<feature type="compositionally biased region" description="Basic and acidic residues" evidence="2">
    <location>
        <begin position="480"/>
        <end position="495"/>
    </location>
</feature>
<dbReference type="InterPro" id="IPR001279">
    <property type="entry name" value="Metallo-B-lactamas"/>
</dbReference>
<evidence type="ECO:0000313" key="5">
    <source>
        <dbReference type="EMBL" id="SHH91450.1"/>
    </source>
</evidence>
<organism evidence="5 6">
    <name type="scientific">Sporobacter termitidis DSM 10068</name>
    <dbReference type="NCBI Taxonomy" id="1123282"/>
    <lineage>
        <taxon>Bacteria</taxon>
        <taxon>Bacillati</taxon>
        <taxon>Bacillota</taxon>
        <taxon>Clostridia</taxon>
        <taxon>Eubacteriales</taxon>
        <taxon>Oscillospiraceae</taxon>
        <taxon>Sporobacter</taxon>
    </lineage>
</organism>
<dbReference type="InterPro" id="IPR022712">
    <property type="entry name" value="Beta_Casp"/>
</dbReference>
<dbReference type="SUPFAM" id="SSF56281">
    <property type="entry name" value="Metallo-hydrolase/oxidoreductase"/>
    <property type="match status" value="1"/>
</dbReference>
<dbReference type="SMART" id="SM00849">
    <property type="entry name" value="Lactamase_B"/>
    <property type="match status" value="1"/>
</dbReference>
<protein>
    <submittedName>
        <fullName evidence="5">Metallo-beta-lactamase family protein</fullName>
    </submittedName>
</protein>
<dbReference type="InterPro" id="IPR011108">
    <property type="entry name" value="RMMBL"/>
</dbReference>
<name>A0A1M5WVG7_9FIRM</name>
<dbReference type="PANTHER" id="PTHR11203:SF37">
    <property type="entry name" value="INTEGRATOR COMPLEX SUBUNIT 11"/>
    <property type="match status" value="1"/>
</dbReference>
<evidence type="ECO:0000256" key="1">
    <source>
        <dbReference type="ARBA" id="ARBA00022801"/>
    </source>
</evidence>
<sequence length="542" mass="60382">MKLSFYGADREVTGSCHGVEVRGKKILVDCGMQQGSDNGSKQDFPFDPAAIDYVVMTHAHIDHSGRLPLLVKQGFRNKIYATGATVELLEIMLRDSAHIQEFEAGWKSRKGKRAGNKDTEPLYTMEDAEEVFKYIIPCQYNEEITIDEGVKIRFVDAGHLLGSAYVEMWLTEDSVTKKVVFSGDIGNVGQPIIRDPQYLKEADVVLMESTYGDRNHEVPADYTVDLAKIIDETLGRGGNVIIPSFAIGRTQELLYFIREMKERSLVKSAPNFPVYVDSPLGNAATRIYEGGMEGYLDQETIDVIRSGKKFLAFDDLHISETSEDSKAINFDTVPKVIISSSGMCDAGRIRHHLKHNLWRPECTVVFVGFQAKGTLGRILVDRAASKVMLFGEEIAVKCQILSFRGMSAHADRDGLLKWVGAFDPKPAKVFVVHGEEEVCDIFTDTLKSLGFDAYAPKFTAVYDLMTETLIAEGSAPEQLAEERRRGDRRQADAANRESPVYQRLLSAGTRLLDVIAHNYGGSNKDLAAFTDQIIALAKKWDR</sequence>
<dbReference type="Pfam" id="PF00753">
    <property type="entry name" value="Lactamase_B"/>
    <property type="match status" value="1"/>
</dbReference>
<dbReference type="CDD" id="cd16295">
    <property type="entry name" value="TTHA0252-CPSF-like_MBL-fold"/>
    <property type="match status" value="1"/>
</dbReference>
<dbReference type="InterPro" id="IPR036866">
    <property type="entry name" value="RibonucZ/Hydroxyglut_hydro"/>
</dbReference>
<evidence type="ECO:0000256" key="2">
    <source>
        <dbReference type="SAM" id="MobiDB-lite"/>
    </source>
</evidence>
<dbReference type="EMBL" id="FQXV01000004">
    <property type="protein sequence ID" value="SHH91450.1"/>
    <property type="molecule type" value="Genomic_DNA"/>
</dbReference>
<keyword evidence="1" id="KW-0378">Hydrolase</keyword>
<keyword evidence="6" id="KW-1185">Reference proteome</keyword>
<dbReference type="STRING" id="1123282.SAMN02745823_01406"/>
<dbReference type="Gene3D" id="3.40.50.10890">
    <property type="match status" value="1"/>
</dbReference>
<dbReference type="GO" id="GO:0016787">
    <property type="term" value="F:hydrolase activity"/>
    <property type="evidence" value="ECO:0007669"/>
    <property type="project" value="UniProtKB-KW"/>
</dbReference>
<dbReference type="OrthoDB" id="9803916at2"/>
<dbReference type="SMART" id="SM01027">
    <property type="entry name" value="Beta-Casp"/>
    <property type="match status" value="1"/>
</dbReference>
<dbReference type="Gene3D" id="3.60.15.10">
    <property type="entry name" value="Ribonuclease Z/Hydroxyacylglutathione hydrolase-like"/>
    <property type="match status" value="1"/>
</dbReference>
<gene>
    <name evidence="5" type="ORF">SAMN02745823_01406</name>
</gene>
<dbReference type="AlphaFoldDB" id="A0A1M5WVG7"/>
<accession>A0A1M5WVG7</accession>
<dbReference type="Pfam" id="PF10996">
    <property type="entry name" value="Beta-Casp"/>
    <property type="match status" value="1"/>
</dbReference>
<feature type="domain" description="Beta-Casp" evidence="4">
    <location>
        <begin position="250"/>
        <end position="379"/>
    </location>
</feature>
<evidence type="ECO:0000313" key="6">
    <source>
        <dbReference type="Proteomes" id="UP000183995"/>
    </source>
</evidence>
<evidence type="ECO:0000259" key="4">
    <source>
        <dbReference type="SMART" id="SM01027"/>
    </source>
</evidence>
<dbReference type="Pfam" id="PF07521">
    <property type="entry name" value="RMMBL"/>
    <property type="match status" value="1"/>
</dbReference>
<reference evidence="5 6" key="1">
    <citation type="submission" date="2016-11" db="EMBL/GenBank/DDBJ databases">
        <authorList>
            <person name="Jaros S."/>
            <person name="Januszkiewicz K."/>
            <person name="Wedrychowicz H."/>
        </authorList>
    </citation>
    <scope>NUCLEOTIDE SEQUENCE [LARGE SCALE GENOMIC DNA]</scope>
    <source>
        <strain evidence="5 6">DSM 10068</strain>
    </source>
</reference>
<dbReference type="InterPro" id="IPR050698">
    <property type="entry name" value="MBL"/>
</dbReference>
<feature type="region of interest" description="Disordered" evidence="2">
    <location>
        <begin position="475"/>
        <end position="497"/>
    </location>
</feature>
<feature type="domain" description="Metallo-beta-lactamase" evidence="3">
    <location>
        <begin position="13"/>
        <end position="245"/>
    </location>
</feature>
<dbReference type="Proteomes" id="UP000183995">
    <property type="component" value="Unassembled WGS sequence"/>
</dbReference>
<dbReference type="GO" id="GO:0004521">
    <property type="term" value="F:RNA endonuclease activity"/>
    <property type="evidence" value="ECO:0007669"/>
    <property type="project" value="TreeGrafter"/>
</dbReference>
<evidence type="ECO:0000259" key="3">
    <source>
        <dbReference type="SMART" id="SM00849"/>
    </source>
</evidence>
<dbReference type="RefSeq" id="WP_073077137.1">
    <property type="nucleotide sequence ID" value="NZ_FQXV01000004.1"/>
</dbReference>
<dbReference type="PANTHER" id="PTHR11203">
    <property type="entry name" value="CLEAVAGE AND POLYADENYLATION SPECIFICITY FACTOR FAMILY MEMBER"/>
    <property type="match status" value="1"/>
</dbReference>